<keyword evidence="2" id="KW-0805">Transcription regulation</keyword>
<accession>A0A251VM21</accession>
<evidence type="ECO:0000313" key="8">
    <source>
        <dbReference type="EMBL" id="OTG36640.1"/>
    </source>
</evidence>
<evidence type="ECO:0000256" key="3">
    <source>
        <dbReference type="ARBA" id="ARBA00023125"/>
    </source>
</evidence>
<sequence>MAEAVTGGNDSDLHRQLALINDVTPISHSDSDSSPMPFCVPHGWIINRVPRPDGHTMAPESNWTTTKFTLPEDWFVEKVPRKSGNTIDKYYHDPETGRKFRSLKDVERYLIGGSIPTRSKSKRPLYYEKMQDFEEDQDNEYRLINMTTGSFLSTSPFLPEGWIVKEVPRKTGDHFDKYYYEPGTGHMFRSLTSVKKHLAQLEESSPLSVVLEEFREDNVPLSKAFKLASPIKNYRSYDSWKKSTSSNAVPSRINWVIPSTAGETWNAFVGDELVPDSMKQKWGRRFMWTIN</sequence>
<keyword evidence="9" id="KW-1185">Reference proteome</keyword>
<evidence type="ECO:0000259" key="6">
    <source>
        <dbReference type="PROSITE" id="PS50982"/>
    </source>
</evidence>
<dbReference type="Gramene" id="mRNA:HanXRQr2_Chr01g0014811">
    <property type="protein sequence ID" value="mRNA:HanXRQr2_Chr01g0014811"/>
    <property type="gene ID" value="HanXRQr2_Chr01g0014811"/>
</dbReference>
<reference evidence="7 9" key="1">
    <citation type="journal article" date="2017" name="Nature">
        <title>The sunflower genome provides insights into oil metabolism, flowering and Asterid evolution.</title>
        <authorList>
            <person name="Badouin H."/>
            <person name="Gouzy J."/>
            <person name="Grassa C.J."/>
            <person name="Murat F."/>
            <person name="Staton S.E."/>
            <person name="Cottret L."/>
            <person name="Lelandais-Briere C."/>
            <person name="Owens G.L."/>
            <person name="Carrere S."/>
            <person name="Mayjonade B."/>
            <person name="Legrand L."/>
            <person name="Gill N."/>
            <person name="Kane N.C."/>
            <person name="Bowers J.E."/>
            <person name="Hubner S."/>
            <person name="Bellec A."/>
            <person name="Berard A."/>
            <person name="Berges H."/>
            <person name="Blanchet N."/>
            <person name="Boniface M.C."/>
            <person name="Brunel D."/>
            <person name="Catrice O."/>
            <person name="Chaidir N."/>
            <person name="Claudel C."/>
            <person name="Donnadieu C."/>
            <person name="Faraut T."/>
            <person name="Fievet G."/>
            <person name="Helmstetter N."/>
            <person name="King M."/>
            <person name="Knapp S.J."/>
            <person name="Lai Z."/>
            <person name="Le Paslier M.C."/>
            <person name="Lippi Y."/>
            <person name="Lorenzon L."/>
            <person name="Mandel J.R."/>
            <person name="Marage G."/>
            <person name="Marchand G."/>
            <person name="Marquand E."/>
            <person name="Bret-Mestries E."/>
            <person name="Morien E."/>
            <person name="Nambeesan S."/>
            <person name="Nguyen T."/>
            <person name="Pegot-Espagnet P."/>
            <person name="Pouilly N."/>
            <person name="Raftis F."/>
            <person name="Sallet E."/>
            <person name="Schiex T."/>
            <person name="Thomas J."/>
            <person name="Vandecasteele C."/>
            <person name="Vares D."/>
            <person name="Vear F."/>
            <person name="Vautrin S."/>
            <person name="Crespi M."/>
            <person name="Mangin B."/>
            <person name="Burke J.M."/>
            <person name="Salse J."/>
            <person name="Munos S."/>
            <person name="Vincourt P."/>
            <person name="Rieseberg L.H."/>
            <person name="Langlade N.B."/>
        </authorList>
    </citation>
    <scope>NUCLEOTIDE SEQUENCE [LARGE SCALE GENOMIC DNA]</scope>
    <source>
        <strain evidence="9">cv. SF193</strain>
        <tissue evidence="7">Leaves</tissue>
    </source>
</reference>
<evidence type="ECO:0000256" key="2">
    <source>
        <dbReference type="ARBA" id="ARBA00023015"/>
    </source>
</evidence>
<evidence type="ECO:0000256" key="4">
    <source>
        <dbReference type="ARBA" id="ARBA00023163"/>
    </source>
</evidence>
<dbReference type="AlphaFoldDB" id="A0A251VM21"/>
<evidence type="ECO:0000256" key="1">
    <source>
        <dbReference type="ARBA" id="ARBA00004123"/>
    </source>
</evidence>
<name>A0A251VM21_HELAN</name>
<keyword evidence="5" id="KW-0539">Nucleus</keyword>
<dbReference type="GO" id="GO:0003677">
    <property type="term" value="F:DNA binding"/>
    <property type="evidence" value="ECO:0007669"/>
    <property type="project" value="UniProtKB-KW"/>
</dbReference>
<dbReference type="PANTHER" id="PTHR12396:SF38">
    <property type="entry name" value="METHYL-CPG-BINDING DOMAIN-CONTAINING PROTEIN 7"/>
    <property type="match status" value="1"/>
</dbReference>
<comment type="subcellular location">
    <subcellularLocation>
        <location evidence="1">Nucleus</location>
    </subcellularLocation>
</comment>
<dbReference type="GO" id="GO:0005634">
    <property type="term" value="C:nucleus"/>
    <property type="evidence" value="ECO:0007669"/>
    <property type="project" value="UniProtKB-SubCell"/>
</dbReference>
<dbReference type="InterPro" id="IPR016177">
    <property type="entry name" value="DNA-bd_dom_sf"/>
</dbReference>
<dbReference type="SUPFAM" id="SSF54171">
    <property type="entry name" value="DNA-binding domain"/>
    <property type="match status" value="2"/>
</dbReference>
<dbReference type="FunCoup" id="A0A251VM21">
    <property type="interactions" value="231"/>
</dbReference>
<protein>
    <submittedName>
        <fullName evidence="7">Methyl-CpG DNA binding, DNA-binding domain superfamily</fullName>
    </submittedName>
    <submittedName>
        <fullName evidence="8">Putative DNA-binding domain-containing protein</fullName>
    </submittedName>
</protein>
<feature type="domain" description="MBD" evidence="6">
    <location>
        <begin position="60"/>
        <end position="138"/>
    </location>
</feature>
<dbReference type="InParanoid" id="A0A251VM21"/>
<dbReference type="PANTHER" id="PTHR12396">
    <property type="entry name" value="METHYL-CPG BINDING PROTEIN, MBD"/>
    <property type="match status" value="1"/>
</dbReference>
<evidence type="ECO:0000313" key="9">
    <source>
        <dbReference type="Proteomes" id="UP000215914"/>
    </source>
</evidence>
<dbReference type="OMA" id="GWFVDEK"/>
<dbReference type="EMBL" id="CM007890">
    <property type="protein sequence ID" value="OTG36640.1"/>
    <property type="molecule type" value="Genomic_DNA"/>
</dbReference>
<dbReference type="Pfam" id="PF01429">
    <property type="entry name" value="MBD"/>
    <property type="match status" value="2"/>
</dbReference>
<dbReference type="Proteomes" id="UP000215914">
    <property type="component" value="Chromosome 1"/>
</dbReference>
<reference evidence="7" key="3">
    <citation type="submission" date="2020-06" db="EMBL/GenBank/DDBJ databases">
        <title>Helianthus annuus Genome sequencing and assembly Release 2.</title>
        <authorList>
            <person name="Gouzy J."/>
            <person name="Langlade N."/>
            <person name="Munos S."/>
        </authorList>
    </citation>
    <scope>NUCLEOTIDE SEQUENCE</scope>
    <source>
        <tissue evidence="7">Leaves</tissue>
    </source>
</reference>
<dbReference type="Gene3D" id="3.30.890.10">
    <property type="entry name" value="Methyl-cpg-binding Protein 2, Chain A"/>
    <property type="match status" value="2"/>
</dbReference>
<proteinExistence type="predicted"/>
<reference evidence="8" key="2">
    <citation type="submission" date="2017-02" db="EMBL/GenBank/DDBJ databases">
        <title>Sunflower complete genome.</title>
        <authorList>
            <person name="Langlade N."/>
            <person name="Munos S."/>
        </authorList>
    </citation>
    <scope>NUCLEOTIDE SEQUENCE [LARGE SCALE GENOMIC DNA]</scope>
    <source>
        <tissue evidence="8">Leaves</tissue>
    </source>
</reference>
<keyword evidence="4" id="KW-0804">Transcription</keyword>
<organism evidence="8 9">
    <name type="scientific">Helianthus annuus</name>
    <name type="common">Common sunflower</name>
    <dbReference type="NCBI Taxonomy" id="4232"/>
    <lineage>
        <taxon>Eukaryota</taxon>
        <taxon>Viridiplantae</taxon>
        <taxon>Streptophyta</taxon>
        <taxon>Embryophyta</taxon>
        <taxon>Tracheophyta</taxon>
        <taxon>Spermatophyta</taxon>
        <taxon>Magnoliopsida</taxon>
        <taxon>eudicotyledons</taxon>
        <taxon>Gunneridae</taxon>
        <taxon>Pentapetalae</taxon>
        <taxon>asterids</taxon>
        <taxon>campanulids</taxon>
        <taxon>Asterales</taxon>
        <taxon>Asteraceae</taxon>
        <taxon>Asteroideae</taxon>
        <taxon>Heliantheae alliance</taxon>
        <taxon>Heliantheae</taxon>
        <taxon>Helianthus</taxon>
    </lineage>
</organism>
<evidence type="ECO:0000313" key="7">
    <source>
        <dbReference type="EMBL" id="KAF5821507.1"/>
    </source>
</evidence>
<evidence type="ECO:0000256" key="5">
    <source>
        <dbReference type="ARBA" id="ARBA00023242"/>
    </source>
</evidence>
<feature type="domain" description="MBD" evidence="6">
    <location>
        <begin position="148"/>
        <end position="219"/>
    </location>
</feature>
<keyword evidence="3 8" id="KW-0238">DNA-binding</keyword>
<dbReference type="EMBL" id="MNCJ02000316">
    <property type="protein sequence ID" value="KAF5821507.1"/>
    <property type="molecule type" value="Genomic_DNA"/>
</dbReference>
<dbReference type="PROSITE" id="PS50982">
    <property type="entry name" value="MBD"/>
    <property type="match status" value="2"/>
</dbReference>
<dbReference type="STRING" id="4232.A0A251VM21"/>
<dbReference type="InterPro" id="IPR001739">
    <property type="entry name" value="Methyl_CpG_DNA-bd"/>
</dbReference>
<gene>
    <name evidence="8" type="ORF">HannXRQ_Chr01g0009831</name>
    <name evidence="7" type="ORF">HanXRQr2_Chr01g0014811</name>
</gene>